<comment type="caution">
    <text evidence="4">The sequence shown here is derived from an EMBL/GenBank/DDBJ whole genome shotgun (WGS) entry which is preliminary data.</text>
</comment>
<dbReference type="CDD" id="cd20805">
    <property type="entry name" value="C1_DGK_rpt2"/>
    <property type="match status" value="1"/>
</dbReference>
<evidence type="ECO:0000259" key="3">
    <source>
        <dbReference type="PROSITE" id="PS50081"/>
    </source>
</evidence>
<organism evidence="4 5">
    <name type="scientific">Adineta steineri</name>
    <dbReference type="NCBI Taxonomy" id="433720"/>
    <lineage>
        <taxon>Eukaryota</taxon>
        <taxon>Metazoa</taxon>
        <taxon>Spiralia</taxon>
        <taxon>Gnathifera</taxon>
        <taxon>Rotifera</taxon>
        <taxon>Eurotatoria</taxon>
        <taxon>Bdelloidea</taxon>
        <taxon>Adinetida</taxon>
        <taxon>Adinetidae</taxon>
        <taxon>Adineta</taxon>
    </lineage>
</organism>
<accession>A0A815Q4C8</accession>
<gene>
    <name evidence="4" type="ORF">VCS650_LOCUS39809</name>
</gene>
<dbReference type="PROSITE" id="PS50081">
    <property type="entry name" value="ZF_DAG_PE_2"/>
    <property type="match status" value="1"/>
</dbReference>
<dbReference type="AlphaFoldDB" id="A0A815Q4C8"/>
<protein>
    <recommendedName>
        <fullName evidence="3">Phorbol-ester/DAG-type domain-containing protein</fullName>
    </recommendedName>
</protein>
<evidence type="ECO:0000256" key="1">
    <source>
        <dbReference type="ARBA" id="ARBA00022723"/>
    </source>
</evidence>
<keyword evidence="1" id="KW-0479">Metal-binding</keyword>
<sequence length="319" mass="36206">MQEASESFVNGVDWSNSAEPTSHCWFHYSCETSSTSRLCACILCKNRKSTSDFPLIQCATCLLIVHATHLSELEESTTNTYHTIPPCRPSFVDNNIADNIDMHDRHYWSHVSTLSAPCTYCKRKSSDGLVCVWCSRSYHRQCWKTIEDNEDNSKCDYGKFSNIIVRPQWLRRVVDSPFGFRAQMPTNPPLMQEASESFTNGVDWSNSAEPTSHCWLSYSCETSSTSRLCAYISCKNRKSTSDLPLIQCATCLLIVHATHLSDLEESTTTDHHRIPPCRPSFVDNNIADNVDMHDQHYWSHVSTLSTPCTYCKRKSSDGL</sequence>
<evidence type="ECO:0000256" key="2">
    <source>
        <dbReference type="ARBA" id="ARBA00022833"/>
    </source>
</evidence>
<keyword evidence="2" id="KW-0862">Zinc</keyword>
<dbReference type="GO" id="GO:0046872">
    <property type="term" value="F:metal ion binding"/>
    <property type="evidence" value="ECO:0007669"/>
    <property type="project" value="UniProtKB-KW"/>
</dbReference>
<feature type="non-terminal residue" evidence="4">
    <location>
        <position position="1"/>
    </location>
</feature>
<dbReference type="InterPro" id="IPR002219">
    <property type="entry name" value="PKC_DAG/PE"/>
</dbReference>
<dbReference type="Proteomes" id="UP000663891">
    <property type="component" value="Unassembled WGS sequence"/>
</dbReference>
<dbReference type="GO" id="GO:0016020">
    <property type="term" value="C:membrane"/>
    <property type="evidence" value="ECO:0007669"/>
    <property type="project" value="TreeGrafter"/>
</dbReference>
<proteinExistence type="predicted"/>
<dbReference type="GO" id="GO:0004143">
    <property type="term" value="F:ATP-dependent diacylglycerol kinase activity"/>
    <property type="evidence" value="ECO:0007669"/>
    <property type="project" value="InterPro"/>
</dbReference>
<reference evidence="4" key="1">
    <citation type="submission" date="2021-02" db="EMBL/GenBank/DDBJ databases">
        <authorList>
            <person name="Nowell W R."/>
        </authorList>
    </citation>
    <scope>NUCLEOTIDE SEQUENCE</scope>
</reference>
<dbReference type="PANTHER" id="PTHR11255">
    <property type="entry name" value="DIACYLGLYCEROL KINASE"/>
    <property type="match status" value="1"/>
</dbReference>
<dbReference type="OrthoDB" id="10053756at2759"/>
<dbReference type="GO" id="GO:0007165">
    <property type="term" value="P:signal transduction"/>
    <property type="evidence" value="ECO:0007669"/>
    <property type="project" value="InterPro"/>
</dbReference>
<dbReference type="InterPro" id="IPR046349">
    <property type="entry name" value="C1-like_sf"/>
</dbReference>
<dbReference type="SUPFAM" id="SSF57889">
    <property type="entry name" value="Cysteine-rich domain"/>
    <property type="match status" value="1"/>
</dbReference>
<evidence type="ECO:0000313" key="5">
    <source>
        <dbReference type="Proteomes" id="UP000663891"/>
    </source>
</evidence>
<name>A0A815Q4C8_9BILA</name>
<dbReference type="EMBL" id="CAJNON010001372">
    <property type="protein sequence ID" value="CAF1456909.1"/>
    <property type="molecule type" value="Genomic_DNA"/>
</dbReference>
<dbReference type="InterPro" id="IPR037607">
    <property type="entry name" value="DGK"/>
</dbReference>
<evidence type="ECO:0000313" key="4">
    <source>
        <dbReference type="EMBL" id="CAF1456909.1"/>
    </source>
</evidence>
<feature type="domain" description="Phorbol-ester/DAG-type" evidence="3">
    <location>
        <begin position="105"/>
        <end position="155"/>
    </location>
</feature>